<dbReference type="STRING" id="1234679.BN424_2193"/>
<comment type="subunit">
    <text evidence="2 12">Homodimer.</text>
</comment>
<feature type="domain" description="Tetrahydrofolate dehydrogenase/cyclohydrolase catalytic" evidence="13">
    <location>
        <begin position="6"/>
        <end position="120"/>
    </location>
</feature>
<evidence type="ECO:0000259" key="14">
    <source>
        <dbReference type="Pfam" id="PF02882"/>
    </source>
</evidence>
<dbReference type="FunFam" id="3.40.50.720:FF:000094">
    <property type="entry name" value="Bifunctional protein FolD"/>
    <property type="match status" value="1"/>
</dbReference>
<evidence type="ECO:0000256" key="11">
    <source>
        <dbReference type="ARBA" id="ARBA00023268"/>
    </source>
</evidence>
<evidence type="ECO:0000313" key="15">
    <source>
        <dbReference type="EMBL" id="CCO11633.2"/>
    </source>
</evidence>
<keyword evidence="16" id="KW-1185">Reference proteome</keyword>
<dbReference type="InterPro" id="IPR020867">
    <property type="entry name" value="THF_DH/CycHdrlase_CS"/>
</dbReference>
<feature type="binding site" evidence="12">
    <location>
        <begin position="165"/>
        <end position="167"/>
    </location>
    <ligand>
        <name>NADP(+)</name>
        <dbReference type="ChEBI" id="CHEBI:58349"/>
    </ligand>
</feature>
<organism evidence="15 16">
    <name type="scientific">Carnobacterium maltaromaticum LMA28</name>
    <dbReference type="NCBI Taxonomy" id="1234679"/>
    <lineage>
        <taxon>Bacteria</taxon>
        <taxon>Bacillati</taxon>
        <taxon>Bacillota</taxon>
        <taxon>Bacilli</taxon>
        <taxon>Lactobacillales</taxon>
        <taxon>Carnobacteriaceae</taxon>
        <taxon>Carnobacterium</taxon>
    </lineage>
</organism>
<evidence type="ECO:0000256" key="4">
    <source>
        <dbReference type="ARBA" id="ARBA00022605"/>
    </source>
</evidence>
<dbReference type="PANTHER" id="PTHR48099">
    <property type="entry name" value="C-1-TETRAHYDROFOLATE SYNTHASE, CYTOPLASMIC-RELATED"/>
    <property type="match status" value="1"/>
</dbReference>
<dbReference type="EC" id="1.5.1.5" evidence="12"/>
<dbReference type="OrthoDB" id="9803580at2"/>
<name>K8EIF5_CARML</name>
<keyword evidence="3 12" id="KW-0554">One-carbon metabolism</keyword>
<evidence type="ECO:0000256" key="1">
    <source>
        <dbReference type="ARBA" id="ARBA00004777"/>
    </source>
</evidence>
<dbReference type="CDD" id="cd01080">
    <property type="entry name" value="NAD_bind_m-THF_DH_Cyclohyd"/>
    <property type="match status" value="1"/>
</dbReference>
<keyword evidence="8 12" id="KW-0560">Oxidoreductase</keyword>
<dbReference type="Proteomes" id="UP000000212">
    <property type="component" value="Chromosome"/>
</dbReference>
<comment type="caution">
    <text evidence="12">Lacks conserved residue(s) required for the propagation of feature annotation.</text>
</comment>
<dbReference type="EMBL" id="HE999757">
    <property type="protein sequence ID" value="CCO11633.2"/>
    <property type="molecule type" value="Genomic_DNA"/>
</dbReference>
<dbReference type="eggNOG" id="COG0190">
    <property type="taxonomic scope" value="Bacteria"/>
</dbReference>
<dbReference type="InterPro" id="IPR036291">
    <property type="entry name" value="NAD(P)-bd_dom_sf"/>
</dbReference>
<dbReference type="InterPro" id="IPR000672">
    <property type="entry name" value="THF_DH/CycHdrlase"/>
</dbReference>
<dbReference type="Pfam" id="PF02882">
    <property type="entry name" value="THF_DHG_CYH_C"/>
    <property type="match status" value="1"/>
</dbReference>
<dbReference type="InterPro" id="IPR020631">
    <property type="entry name" value="THF_DH/CycHdrlase_NAD-bd_dom"/>
</dbReference>
<evidence type="ECO:0000256" key="8">
    <source>
        <dbReference type="ARBA" id="ARBA00023002"/>
    </source>
</evidence>
<comment type="catalytic activity">
    <reaction evidence="12">
        <text>(6R)-5,10-methenyltetrahydrofolate + H2O = (6R)-10-formyltetrahydrofolate + H(+)</text>
        <dbReference type="Rhea" id="RHEA:23700"/>
        <dbReference type="ChEBI" id="CHEBI:15377"/>
        <dbReference type="ChEBI" id="CHEBI:15378"/>
        <dbReference type="ChEBI" id="CHEBI:57455"/>
        <dbReference type="ChEBI" id="CHEBI:195366"/>
        <dbReference type="EC" id="3.5.4.9"/>
    </reaction>
</comment>
<comment type="pathway">
    <text evidence="1 12">One-carbon metabolism; tetrahydrofolate interconversion.</text>
</comment>
<dbReference type="InterPro" id="IPR046346">
    <property type="entry name" value="Aminoacid_DH-like_N_sf"/>
</dbReference>
<dbReference type="PROSITE" id="PS00766">
    <property type="entry name" value="THF_DHG_CYH_1"/>
    <property type="match status" value="1"/>
</dbReference>
<accession>K8EIF5</accession>
<evidence type="ECO:0000256" key="5">
    <source>
        <dbReference type="ARBA" id="ARBA00022755"/>
    </source>
</evidence>
<evidence type="ECO:0000313" key="16">
    <source>
        <dbReference type="Proteomes" id="UP000000212"/>
    </source>
</evidence>
<dbReference type="GO" id="GO:0006164">
    <property type="term" value="P:purine nucleotide biosynthetic process"/>
    <property type="evidence" value="ECO:0007669"/>
    <property type="project" value="UniProtKB-KW"/>
</dbReference>
<comment type="catalytic activity">
    <reaction evidence="12">
        <text>(6R)-5,10-methylene-5,6,7,8-tetrahydrofolate + NADP(+) = (6R)-5,10-methenyltetrahydrofolate + NADPH</text>
        <dbReference type="Rhea" id="RHEA:22812"/>
        <dbReference type="ChEBI" id="CHEBI:15636"/>
        <dbReference type="ChEBI" id="CHEBI:57455"/>
        <dbReference type="ChEBI" id="CHEBI:57783"/>
        <dbReference type="ChEBI" id="CHEBI:58349"/>
        <dbReference type="EC" id="1.5.1.5"/>
    </reaction>
</comment>
<dbReference type="GO" id="GO:0009086">
    <property type="term" value="P:methionine biosynthetic process"/>
    <property type="evidence" value="ECO:0007669"/>
    <property type="project" value="UniProtKB-KW"/>
</dbReference>
<evidence type="ECO:0000256" key="7">
    <source>
        <dbReference type="ARBA" id="ARBA00022857"/>
    </source>
</evidence>
<keyword evidence="6 12" id="KW-0378">Hydrolase</keyword>
<dbReference type="AlphaFoldDB" id="K8EIF5"/>
<dbReference type="PRINTS" id="PR00085">
    <property type="entry name" value="THFDHDRGNASE"/>
</dbReference>
<dbReference type="EC" id="3.5.4.9" evidence="12"/>
<dbReference type="HOGENOM" id="CLU_034045_2_1_9"/>
<comment type="function">
    <text evidence="12">Catalyzes the oxidation of 5,10-methylenetetrahydrofolate to 5,10-methenyltetrahydrofolate and then the hydrolysis of 5,10-methenyltetrahydrofolate to 10-formyltetrahydrofolate.</text>
</comment>
<keyword evidence="11 12" id="KW-0511">Multifunctional enzyme</keyword>
<gene>
    <name evidence="12 15" type="primary">folD</name>
    <name evidence="15" type="ORF">BN424_2193</name>
</gene>
<evidence type="ECO:0000256" key="12">
    <source>
        <dbReference type="HAMAP-Rule" id="MF_01576"/>
    </source>
</evidence>
<reference evidence="16" key="1">
    <citation type="journal article" date="2013" name="Genome Announc.">
        <title>Complete Chromosome Sequence of Carnobacterium maltaromaticum LMA 28.</title>
        <authorList>
            <person name="Cailliez-Grimal C."/>
            <person name="Chaillou S."/>
            <person name="Anba-Mondoloni J."/>
            <person name="Loux V."/>
            <person name="Afzal M.I."/>
            <person name="Rahman A."/>
            <person name="Kergourlay G."/>
            <person name="Champomier-Verges M.C."/>
            <person name="Zagorec M."/>
            <person name="Dalgaard P."/>
            <person name="Leisner J.J."/>
            <person name="Prevost H."/>
            <person name="Revol-Junelles A.M."/>
            <person name="Borges F."/>
        </authorList>
    </citation>
    <scope>NUCLEOTIDE SEQUENCE</scope>
    <source>
        <strain evidence="16">LMA28</strain>
    </source>
</reference>
<evidence type="ECO:0000256" key="2">
    <source>
        <dbReference type="ARBA" id="ARBA00011738"/>
    </source>
</evidence>
<sequence>MSAIIMDGKGLADEMQVEMFKTVEGLKEKGITPGLVVLLVGENPASQTYVKNKEKRAVALGFNSLVKRLPESISEKELVNEIEFYNQNPDFHGILVQLPLPNHIDAETILNTIDPSKDVDGFHPVNMGKLLIGQPDMIPCTPYGIMKLLARYKIDIAGKNAVIIGRSNIVGKPMAQLLLMEHATVTIAHSKTANLAELAKTADILVVAIGRGHFVTKEFIKPGAVVIDVGMNRDQNGKLIGDVASAEVAEVAGYLTPVPKGVGPMTITMLLYQTIKNAEKQVKSF</sequence>
<dbReference type="GO" id="GO:0005829">
    <property type="term" value="C:cytosol"/>
    <property type="evidence" value="ECO:0007669"/>
    <property type="project" value="TreeGrafter"/>
</dbReference>
<dbReference type="GO" id="GO:0035999">
    <property type="term" value="P:tetrahydrofolate interconversion"/>
    <property type="evidence" value="ECO:0007669"/>
    <property type="project" value="UniProtKB-UniRule"/>
</dbReference>
<feature type="domain" description="Tetrahydrofolate dehydrogenase/cyclohydrolase NAD(P)-binding" evidence="14">
    <location>
        <begin position="139"/>
        <end position="281"/>
    </location>
</feature>
<protein>
    <recommendedName>
        <fullName evidence="12">Bifunctional protein FolD</fullName>
    </recommendedName>
    <domain>
        <recommendedName>
            <fullName evidence="12">Methylenetetrahydrofolate dehydrogenase</fullName>
            <ecNumber evidence="12">1.5.1.5</ecNumber>
        </recommendedName>
    </domain>
    <domain>
        <recommendedName>
            <fullName evidence="12">Methenyltetrahydrofolate cyclohydrolase</fullName>
            <ecNumber evidence="12">3.5.4.9</ecNumber>
        </recommendedName>
    </domain>
</protein>
<dbReference type="HAMAP" id="MF_01576">
    <property type="entry name" value="THF_DHG_CYH"/>
    <property type="match status" value="1"/>
</dbReference>
<keyword evidence="4 12" id="KW-0028">Amino-acid biosynthesis</keyword>
<evidence type="ECO:0000256" key="9">
    <source>
        <dbReference type="ARBA" id="ARBA00023102"/>
    </source>
</evidence>
<dbReference type="InterPro" id="IPR020630">
    <property type="entry name" value="THF_DH/CycHdrlase_cat_dom"/>
</dbReference>
<dbReference type="GO" id="GO:0004488">
    <property type="term" value="F:methylenetetrahydrofolate dehydrogenase (NADP+) activity"/>
    <property type="evidence" value="ECO:0007669"/>
    <property type="project" value="UniProtKB-UniRule"/>
</dbReference>
<dbReference type="NCBIfam" id="NF010776">
    <property type="entry name" value="PRK14179.1"/>
    <property type="match status" value="1"/>
</dbReference>
<dbReference type="SUPFAM" id="SSF51735">
    <property type="entry name" value="NAD(P)-binding Rossmann-fold domains"/>
    <property type="match status" value="1"/>
</dbReference>
<dbReference type="FunFam" id="3.40.50.10860:FF:000005">
    <property type="entry name" value="C-1-tetrahydrofolate synthase, cytoplasmic, putative"/>
    <property type="match status" value="1"/>
</dbReference>
<dbReference type="Gene3D" id="3.40.50.720">
    <property type="entry name" value="NAD(P)-binding Rossmann-like Domain"/>
    <property type="match status" value="1"/>
</dbReference>
<comment type="similarity">
    <text evidence="12">Belongs to the tetrahydrofolate dehydrogenase/cyclohydrolase family.</text>
</comment>
<proteinExistence type="inferred from homology"/>
<dbReference type="KEGG" id="cml:BN424_2193"/>
<evidence type="ECO:0000259" key="13">
    <source>
        <dbReference type="Pfam" id="PF00763"/>
    </source>
</evidence>
<evidence type="ECO:0000256" key="3">
    <source>
        <dbReference type="ARBA" id="ARBA00022563"/>
    </source>
</evidence>
<keyword evidence="5 12" id="KW-0658">Purine biosynthesis</keyword>
<dbReference type="PANTHER" id="PTHR48099:SF5">
    <property type="entry name" value="C-1-TETRAHYDROFOLATE SYNTHASE, CYTOPLASMIC"/>
    <property type="match status" value="1"/>
</dbReference>
<keyword evidence="9 12" id="KW-0368">Histidine biosynthesis</keyword>
<evidence type="ECO:0000256" key="10">
    <source>
        <dbReference type="ARBA" id="ARBA00023167"/>
    </source>
</evidence>
<dbReference type="GO" id="GO:0004477">
    <property type="term" value="F:methenyltetrahydrofolate cyclohydrolase activity"/>
    <property type="evidence" value="ECO:0007669"/>
    <property type="project" value="UniProtKB-UniRule"/>
</dbReference>
<dbReference type="Gene3D" id="3.40.50.10860">
    <property type="entry name" value="Leucine Dehydrogenase, chain A, domain 1"/>
    <property type="match status" value="1"/>
</dbReference>
<dbReference type="PROSITE" id="PS00767">
    <property type="entry name" value="THF_DHG_CYH_2"/>
    <property type="match status" value="1"/>
</dbReference>
<dbReference type="NCBIfam" id="NF010783">
    <property type="entry name" value="PRK14186.1"/>
    <property type="match status" value="1"/>
</dbReference>
<keyword evidence="10 12" id="KW-0486">Methionine biosynthesis</keyword>
<dbReference type="Pfam" id="PF00763">
    <property type="entry name" value="THF_DHG_CYH"/>
    <property type="match status" value="1"/>
</dbReference>
<dbReference type="GO" id="GO:0000105">
    <property type="term" value="P:L-histidine biosynthetic process"/>
    <property type="evidence" value="ECO:0007669"/>
    <property type="project" value="UniProtKB-KW"/>
</dbReference>
<keyword evidence="7 12" id="KW-0521">NADP</keyword>
<dbReference type="UniPathway" id="UPA00193"/>
<dbReference type="SUPFAM" id="SSF53223">
    <property type="entry name" value="Aminoacid dehydrogenase-like, N-terminal domain"/>
    <property type="match status" value="1"/>
</dbReference>
<evidence type="ECO:0000256" key="6">
    <source>
        <dbReference type="ARBA" id="ARBA00022801"/>
    </source>
</evidence>